<dbReference type="EMBL" id="JALJOT010000013">
    <property type="protein sequence ID" value="KAK9904263.1"/>
    <property type="molecule type" value="Genomic_DNA"/>
</dbReference>
<proteinExistence type="predicted"/>
<name>A0ABR2YFK7_9CHLO</name>
<dbReference type="PANTHER" id="PTHR46623:SF6">
    <property type="entry name" value="ALPHA_BETA-HYDROLASES SUPERFAMILY PROTEIN"/>
    <property type="match status" value="1"/>
</dbReference>
<reference evidence="2 3" key="1">
    <citation type="journal article" date="2024" name="Nat. Commun.">
        <title>Phylogenomics reveals the evolutionary origins of lichenization in chlorophyte algae.</title>
        <authorList>
            <person name="Puginier C."/>
            <person name="Libourel C."/>
            <person name="Otte J."/>
            <person name="Skaloud P."/>
            <person name="Haon M."/>
            <person name="Grisel S."/>
            <person name="Petersen M."/>
            <person name="Berrin J.G."/>
            <person name="Delaux P.M."/>
            <person name="Dal Grande F."/>
            <person name="Keller J."/>
        </authorList>
    </citation>
    <scope>NUCLEOTIDE SEQUENCE [LARGE SCALE GENOMIC DNA]</scope>
    <source>
        <strain evidence="2 3">SAG 216-7</strain>
    </source>
</reference>
<evidence type="ECO:0000313" key="2">
    <source>
        <dbReference type="EMBL" id="KAK9904263.1"/>
    </source>
</evidence>
<sequence length="227" mass="24776">MVLQEASLGEYPIYYGGPSDRPAVIVIQEWWGVTPEVKEQAEIISQRGNYRVLVPDLYKGKIGVNAEEAKHLASELDYGSAIEGLKQSAEWLRANGAPKVGVTGFCQGGSLALLAAEYADVDAAAPFYGIPNSYPSHPEKIKVPVQAHVGDQDKFFPEVDVRKYVDEIKAAGGNAVTYVYPGEGHAFMNAQSDSIERMKTAGIPVGKPETQDLAWSRLMDFFMKHLG</sequence>
<dbReference type="Proteomes" id="UP001491310">
    <property type="component" value="Unassembled WGS sequence"/>
</dbReference>
<evidence type="ECO:0000313" key="3">
    <source>
        <dbReference type="Proteomes" id="UP001491310"/>
    </source>
</evidence>
<gene>
    <name evidence="2" type="ORF">WJX75_008048</name>
</gene>
<dbReference type="InterPro" id="IPR029058">
    <property type="entry name" value="AB_hydrolase_fold"/>
</dbReference>
<evidence type="ECO:0000259" key="1">
    <source>
        <dbReference type="Pfam" id="PF01738"/>
    </source>
</evidence>
<comment type="caution">
    <text evidence="2">The sequence shown here is derived from an EMBL/GenBank/DDBJ whole genome shotgun (WGS) entry which is preliminary data.</text>
</comment>
<accession>A0ABR2YFK7</accession>
<dbReference type="SUPFAM" id="SSF53474">
    <property type="entry name" value="alpha/beta-Hydrolases"/>
    <property type="match status" value="1"/>
</dbReference>
<dbReference type="Gene3D" id="3.40.50.1820">
    <property type="entry name" value="alpha/beta hydrolase"/>
    <property type="match status" value="1"/>
</dbReference>
<dbReference type="PANTHER" id="PTHR46623">
    <property type="entry name" value="CARBOXYMETHYLENEBUTENOLIDASE-RELATED"/>
    <property type="match status" value="1"/>
</dbReference>
<keyword evidence="3" id="KW-1185">Reference proteome</keyword>
<dbReference type="InterPro" id="IPR002925">
    <property type="entry name" value="Dienelactn_hydro"/>
</dbReference>
<dbReference type="Pfam" id="PF01738">
    <property type="entry name" value="DLH"/>
    <property type="match status" value="1"/>
</dbReference>
<feature type="domain" description="Dienelactone hydrolase" evidence="1">
    <location>
        <begin position="16"/>
        <end position="225"/>
    </location>
</feature>
<dbReference type="InterPro" id="IPR051049">
    <property type="entry name" value="Dienelactone_hydrolase-like"/>
</dbReference>
<protein>
    <recommendedName>
        <fullName evidence="1">Dienelactone hydrolase domain-containing protein</fullName>
    </recommendedName>
</protein>
<organism evidence="2 3">
    <name type="scientific">Coccomyxa subellipsoidea</name>
    <dbReference type="NCBI Taxonomy" id="248742"/>
    <lineage>
        <taxon>Eukaryota</taxon>
        <taxon>Viridiplantae</taxon>
        <taxon>Chlorophyta</taxon>
        <taxon>core chlorophytes</taxon>
        <taxon>Trebouxiophyceae</taxon>
        <taxon>Trebouxiophyceae incertae sedis</taxon>
        <taxon>Coccomyxaceae</taxon>
        <taxon>Coccomyxa</taxon>
    </lineage>
</organism>